<gene>
    <name evidence="1" type="ORF">I5803_20875</name>
</gene>
<proteinExistence type="predicted"/>
<dbReference type="Pfam" id="PF03069">
    <property type="entry name" value="FmdA_AmdA"/>
    <property type="match status" value="2"/>
</dbReference>
<protein>
    <submittedName>
        <fullName evidence="1">Acetamidase/formamidase family protein</fullName>
    </submittedName>
</protein>
<reference evidence="1" key="1">
    <citation type="submission" date="2020-11" db="EMBL/GenBank/DDBJ databases">
        <title>Bacterial whole genome sequence for Caenimonas sp. DR4.4.</title>
        <authorList>
            <person name="Le V."/>
            <person name="Ko S.-R."/>
            <person name="Ahn C.-Y."/>
            <person name="Oh H.-M."/>
        </authorList>
    </citation>
    <scope>NUCLEOTIDE SEQUENCE</scope>
    <source>
        <strain evidence="1">DR4.4</strain>
    </source>
</reference>
<dbReference type="InterPro" id="IPR004304">
    <property type="entry name" value="FmdA_AmdA"/>
</dbReference>
<accession>A0A931MIY0</accession>
<comment type="caution">
    <text evidence="1">The sequence shown here is derived from an EMBL/GenBank/DDBJ whole genome shotgun (WGS) entry which is preliminary data.</text>
</comment>
<dbReference type="GO" id="GO:0016811">
    <property type="term" value="F:hydrolase activity, acting on carbon-nitrogen (but not peptide) bonds, in linear amides"/>
    <property type="evidence" value="ECO:0007669"/>
    <property type="project" value="InterPro"/>
</dbReference>
<dbReference type="InterPro" id="IPR006311">
    <property type="entry name" value="TAT_signal"/>
</dbReference>
<dbReference type="Proteomes" id="UP000651050">
    <property type="component" value="Unassembled WGS sequence"/>
</dbReference>
<dbReference type="PANTHER" id="PTHR31891">
    <property type="entry name" value="FORMAMIDASE C869.04-RELATED"/>
    <property type="match status" value="1"/>
</dbReference>
<dbReference type="Gene3D" id="3.10.28.20">
    <property type="entry name" value="Acetamidase/Formamidase-like domains"/>
    <property type="match status" value="1"/>
</dbReference>
<sequence>MKDNHTLRAAQLLSCGCESRLCHHRIAGGGAVAPLDGVEPDAIGRIADARGTALPRSRRSVLGAALGAIGAGSLVPLAGCAGGPAAGAPMAGPREGRTHVLPSTKETVRVGAMDPAARPGVTVDSGDVVHYPDTWVNWADEAKYGMAFDEREPIRKRYPAGPYSLVGPVEVRGAQPGDWIECRMVRLRPIEWGWNSAPLGVGALPSEFRKPYLQYFRFDAARTTAAFKEGVSYPLAPTQGVIATMPAGDKPVSGILSGPHGGNLVLRELTEGASIFLPVLRAGGMVWTGDSHAAQGDGVVNQTAIESAMEDMRIQFILHKRSPLRTLLAETPTQWISIGHGETLERALAASLVNSMDWLSAASGLGRDDVYSLISVAGSVRITQYSHQTNTVYTNVPAKGVHTVIPKSIFTATKIDQIAKATRTGA</sequence>
<keyword evidence="2" id="KW-1185">Reference proteome</keyword>
<dbReference type="EMBL" id="JADWYS010000001">
    <property type="protein sequence ID" value="MBG9390497.1"/>
    <property type="molecule type" value="Genomic_DNA"/>
</dbReference>
<dbReference type="Gene3D" id="2.60.120.580">
    <property type="entry name" value="Acetamidase/Formamidase-like domains"/>
    <property type="match status" value="2"/>
</dbReference>
<dbReference type="PANTHER" id="PTHR31891:SF1">
    <property type="entry name" value="FORMAMIDASE C869.04-RELATED"/>
    <property type="match status" value="1"/>
</dbReference>
<dbReference type="RefSeq" id="WP_196988233.1">
    <property type="nucleotide sequence ID" value="NZ_JADWYS010000001.1"/>
</dbReference>
<organism evidence="1 2">
    <name type="scientific">Caenimonas aquaedulcis</name>
    <dbReference type="NCBI Taxonomy" id="2793270"/>
    <lineage>
        <taxon>Bacteria</taxon>
        <taxon>Pseudomonadati</taxon>
        <taxon>Pseudomonadota</taxon>
        <taxon>Betaproteobacteria</taxon>
        <taxon>Burkholderiales</taxon>
        <taxon>Comamonadaceae</taxon>
        <taxon>Caenimonas</taxon>
    </lineage>
</organism>
<dbReference type="PROSITE" id="PS51318">
    <property type="entry name" value="TAT"/>
    <property type="match status" value="1"/>
</dbReference>
<evidence type="ECO:0000313" key="1">
    <source>
        <dbReference type="EMBL" id="MBG9390497.1"/>
    </source>
</evidence>
<evidence type="ECO:0000313" key="2">
    <source>
        <dbReference type="Proteomes" id="UP000651050"/>
    </source>
</evidence>
<dbReference type="SUPFAM" id="SSF141130">
    <property type="entry name" value="Acetamidase/Formamidase-like"/>
    <property type="match status" value="1"/>
</dbReference>
<dbReference type="AlphaFoldDB" id="A0A931MIY0"/>
<name>A0A931MIY0_9BURK</name>